<dbReference type="EMBL" id="JARYMX010000003">
    <property type="protein sequence ID" value="KAJ9558066.1"/>
    <property type="molecule type" value="Genomic_DNA"/>
</dbReference>
<dbReference type="PANTHER" id="PTHR47481">
    <property type="match status" value="1"/>
</dbReference>
<dbReference type="PANTHER" id="PTHR47481:SF30">
    <property type="entry name" value="CCHC-TYPE DOMAIN-CONTAINING PROTEIN"/>
    <property type="match status" value="1"/>
</dbReference>
<evidence type="ECO:0000313" key="1">
    <source>
        <dbReference type="EMBL" id="KAJ9558066.1"/>
    </source>
</evidence>
<dbReference type="Proteomes" id="UP001172457">
    <property type="component" value="Chromosome 3"/>
</dbReference>
<comment type="caution">
    <text evidence="1">The sequence shown here is derived from an EMBL/GenBank/DDBJ whole genome shotgun (WGS) entry which is preliminary data.</text>
</comment>
<evidence type="ECO:0008006" key="3">
    <source>
        <dbReference type="Google" id="ProtNLM"/>
    </source>
</evidence>
<organism evidence="1 2">
    <name type="scientific">Centaurea solstitialis</name>
    <name type="common">yellow star-thistle</name>
    <dbReference type="NCBI Taxonomy" id="347529"/>
    <lineage>
        <taxon>Eukaryota</taxon>
        <taxon>Viridiplantae</taxon>
        <taxon>Streptophyta</taxon>
        <taxon>Embryophyta</taxon>
        <taxon>Tracheophyta</taxon>
        <taxon>Spermatophyta</taxon>
        <taxon>Magnoliopsida</taxon>
        <taxon>eudicotyledons</taxon>
        <taxon>Gunneridae</taxon>
        <taxon>Pentapetalae</taxon>
        <taxon>asterids</taxon>
        <taxon>campanulids</taxon>
        <taxon>Asterales</taxon>
        <taxon>Asteraceae</taxon>
        <taxon>Carduoideae</taxon>
        <taxon>Cardueae</taxon>
        <taxon>Centaureinae</taxon>
        <taxon>Centaurea</taxon>
    </lineage>
</organism>
<accession>A0AA38WQT3</accession>
<keyword evidence="2" id="KW-1185">Reference proteome</keyword>
<proteinExistence type="predicted"/>
<reference evidence="1" key="1">
    <citation type="submission" date="2023-03" db="EMBL/GenBank/DDBJ databases">
        <title>Chromosome-scale reference genome and RAD-based genetic map of yellow starthistle (Centaurea solstitialis) reveal putative structural variation and QTLs associated with invader traits.</title>
        <authorList>
            <person name="Reatini B."/>
            <person name="Cang F.A."/>
            <person name="Jiang Q."/>
            <person name="Mckibben M.T.W."/>
            <person name="Barker M.S."/>
            <person name="Rieseberg L.H."/>
            <person name="Dlugosch K.M."/>
        </authorList>
    </citation>
    <scope>NUCLEOTIDE SEQUENCE</scope>
    <source>
        <strain evidence="1">CAN-66</strain>
        <tissue evidence="1">Leaf</tissue>
    </source>
</reference>
<gene>
    <name evidence="1" type="ORF">OSB04_012680</name>
</gene>
<dbReference type="AlphaFoldDB" id="A0AA38WQT3"/>
<sequence length="236" mass="26639">MSTISEESFQHVQGSTCRDLWLAREHAYVPHTSLSEWRFKTQLLKIQMKGDETSAAYFSRVQKHANALANIGQPMSKKGIFMLMGDFQPSGKIHHCLSCFITHGYQPMVSRQLNVQNAFLHGDLKKNVSCVSTLQVLVRSQTGTERLVSRIFSALISLGFRGSKTNPSLFFYSIHGTVMYILVYVDDIILTDNNNKVINYVVHRVGPSFAVQDMGSLSYFMGCVELPILFYLNENA</sequence>
<protein>
    <recommendedName>
        <fullName evidence="3">Reverse transcriptase Ty1/copia-type domain-containing protein</fullName>
    </recommendedName>
</protein>
<name>A0AA38WQT3_9ASTR</name>
<evidence type="ECO:0000313" key="2">
    <source>
        <dbReference type="Proteomes" id="UP001172457"/>
    </source>
</evidence>